<comment type="caution">
    <text evidence="3">The sequence shown here is derived from an EMBL/GenBank/DDBJ whole genome shotgun (WGS) entry which is preliminary data.</text>
</comment>
<keyword evidence="2" id="KW-0812">Transmembrane</keyword>
<protein>
    <submittedName>
        <fullName evidence="3">Uncharacterized protein</fullName>
    </submittedName>
</protein>
<feature type="transmembrane region" description="Helical" evidence="2">
    <location>
        <begin position="41"/>
        <end position="61"/>
    </location>
</feature>
<accession>A0A830HM87</accession>
<reference evidence="3" key="1">
    <citation type="submission" date="2020-10" db="EMBL/GenBank/DDBJ databases">
        <title>Unveiling of a novel bifunctional photoreceptor, Dualchrome1, isolated from a cosmopolitan green alga.</title>
        <authorList>
            <person name="Suzuki S."/>
            <person name="Kawachi M."/>
        </authorList>
    </citation>
    <scope>NUCLEOTIDE SEQUENCE</scope>
    <source>
        <strain evidence="3">NIES 2893</strain>
    </source>
</reference>
<feature type="region of interest" description="Disordered" evidence="1">
    <location>
        <begin position="80"/>
        <end position="109"/>
    </location>
</feature>
<dbReference type="AlphaFoldDB" id="A0A830HM87"/>
<keyword evidence="2" id="KW-1133">Transmembrane helix</keyword>
<dbReference type="Proteomes" id="UP000660262">
    <property type="component" value="Unassembled WGS sequence"/>
</dbReference>
<keyword evidence="2" id="KW-0472">Membrane</keyword>
<keyword evidence="4" id="KW-1185">Reference proteome</keyword>
<feature type="compositionally biased region" description="Low complexity" evidence="1">
    <location>
        <begin position="1"/>
        <end position="12"/>
    </location>
</feature>
<evidence type="ECO:0000256" key="1">
    <source>
        <dbReference type="SAM" id="MobiDB-lite"/>
    </source>
</evidence>
<proteinExistence type="predicted"/>
<feature type="region of interest" description="Disordered" evidence="1">
    <location>
        <begin position="1"/>
        <end position="27"/>
    </location>
</feature>
<evidence type="ECO:0000256" key="2">
    <source>
        <dbReference type="SAM" id="Phobius"/>
    </source>
</evidence>
<name>A0A830HM87_9CHLO</name>
<evidence type="ECO:0000313" key="3">
    <source>
        <dbReference type="EMBL" id="GHP06910.1"/>
    </source>
</evidence>
<sequence>MSAASGGASSVFAPPPPPPPSSASASPHSLLTTLDDHVGLYRLGSYLYLCGCLFFGLDALAQGHRKVVLAHLERAVCGGDSHRSSEQQPTHVSPETDVGRDTPTTTATKTPQTQTLWWFWWVPAAYHAPKYYSLGVVCFTVGTICFVADAERLRRT</sequence>
<gene>
    <name evidence="3" type="ORF">PPROV_000565400</name>
</gene>
<evidence type="ECO:0000313" key="4">
    <source>
        <dbReference type="Proteomes" id="UP000660262"/>
    </source>
</evidence>
<organism evidence="3 4">
    <name type="scientific">Pycnococcus provasolii</name>
    <dbReference type="NCBI Taxonomy" id="41880"/>
    <lineage>
        <taxon>Eukaryota</taxon>
        <taxon>Viridiplantae</taxon>
        <taxon>Chlorophyta</taxon>
        <taxon>Pseudoscourfieldiophyceae</taxon>
        <taxon>Pseudoscourfieldiales</taxon>
        <taxon>Pycnococcaceae</taxon>
        <taxon>Pycnococcus</taxon>
    </lineage>
</organism>
<dbReference type="EMBL" id="BNJQ01000014">
    <property type="protein sequence ID" value="GHP06910.1"/>
    <property type="molecule type" value="Genomic_DNA"/>
</dbReference>